<dbReference type="RefSeq" id="WP_377179239.1">
    <property type="nucleotide sequence ID" value="NZ_JBHTMY010000003.1"/>
</dbReference>
<protein>
    <recommendedName>
        <fullName evidence="3">Peptidyl-prolyl cis-trans isomerase</fullName>
    </recommendedName>
</protein>
<dbReference type="SUPFAM" id="SSF109998">
    <property type="entry name" value="Triger factor/SurA peptide-binding domain-like"/>
    <property type="match status" value="1"/>
</dbReference>
<dbReference type="InterPro" id="IPR027304">
    <property type="entry name" value="Trigger_fact/SurA_dom_sf"/>
</dbReference>
<name>A0ABW3Y3C4_9FLAO</name>
<reference evidence="2" key="1">
    <citation type="journal article" date="2019" name="Int. J. Syst. Evol. Microbiol.">
        <title>The Global Catalogue of Microorganisms (GCM) 10K type strain sequencing project: providing services to taxonomists for standard genome sequencing and annotation.</title>
        <authorList>
            <consortium name="The Broad Institute Genomics Platform"/>
            <consortium name="The Broad Institute Genome Sequencing Center for Infectious Disease"/>
            <person name="Wu L."/>
            <person name="Ma J."/>
        </authorList>
    </citation>
    <scope>NUCLEOTIDE SEQUENCE [LARGE SCALE GENOMIC DNA]</scope>
    <source>
        <strain evidence="2">CCUG 61485</strain>
    </source>
</reference>
<evidence type="ECO:0008006" key="3">
    <source>
        <dbReference type="Google" id="ProtNLM"/>
    </source>
</evidence>
<evidence type="ECO:0000313" key="2">
    <source>
        <dbReference type="Proteomes" id="UP001597201"/>
    </source>
</evidence>
<evidence type="ECO:0000313" key="1">
    <source>
        <dbReference type="EMBL" id="MFD1316349.1"/>
    </source>
</evidence>
<sequence length="275" mass="32414">MRIAIFILITILFVSCKKELPAENAVARLNNQYLSKQDFQAYLPSNYTYDDSIQLRSSIINNWATNELLLEKAKLNVGDEQEDIDKLVENYKKELLIERYKEALLNKLLDTVVTESDIETFYLANKDIYRLSEDLVRVKFILFDKKLKNADEFEKLFKSDDKQDLEELNDRKLELKSFNLNDSIWVSYKSVTNKLPFLLEEDKVKKEKFLKKEDSLGVYLVAFKDVLYVNETAPKSYVEPMVKKMILHKRKLDLFKDIEKSLLSEAVKNKKFEAY</sequence>
<proteinExistence type="predicted"/>
<keyword evidence="2" id="KW-1185">Reference proteome</keyword>
<dbReference type="PROSITE" id="PS51257">
    <property type="entry name" value="PROKAR_LIPOPROTEIN"/>
    <property type="match status" value="1"/>
</dbReference>
<dbReference type="EMBL" id="JBHTMY010000003">
    <property type="protein sequence ID" value="MFD1316349.1"/>
    <property type="molecule type" value="Genomic_DNA"/>
</dbReference>
<comment type="caution">
    <text evidence="1">The sequence shown here is derived from an EMBL/GenBank/DDBJ whole genome shotgun (WGS) entry which is preliminary data.</text>
</comment>
<accession>A0ABW3Y3C4</accession>
<organism evidence="1 2">
    <name type="scientific">Namhaeicola litoreus</name>
    <dbReference type="NCBI Taxonomy" id="1052145"/>
    <lineage>
        <taxon>Bacteria</taxon>
        <taxon>Pseudomonadati</taxon>
        <taxon>Bacteroidota</taxon>
        <taxon>Flavobacteriia</taxon>
        <taxon>Flavobacteriales</taxon>
        <taxon>Flavobacteriaceae</taxon>
        <taxon>Namhaeicola</taxon>
    </lineage>
</organism>
<dbReference type="Proteomes" id="UP001597201">
    <property type="component" value="Unassembled WGS sequence"/>
</dbReference>
<gene>
    <name evidence="1" type="ORF">ACFQ39_12030</name>
</gene>